<organism evidence="1 2">
    <name type="scientific">Rheinheimera salexigens</name>
    <dbReference type="NCBI Taxonomy" id="1628148"/>
    <lineage>
        <taxon>Bacteria</taxon>
        <taxon>Pseudomonadati</taxon>
        <taxon>Pseudomonadota</taxon>
        <taxon>Gammaproteobacteria</taxon>
        <taxon>Chromatiales</taxon>
        <taxon>Chromatiaceae</taxon>
        <taxon>Rheinheimera</taxon>
    </lineage>
</organism>
<dbReference type="EMBL" id="MKEK01000001">
    <property type="protein sequence ID" value="OEY70467.1"/>
    <property type="molecule type" value="Genomic_DNA"/>
</dbReference>
<dbReference type="PROSITE" id="PS51257">
    <property type="entry name" value="PROKAR_LIPOPROTEIN"/>
    <property type="match status" value="1"/>
</dbReference>
<dbReference type="OrthoDB" id="5918947at2"/>
<gene>
    <name evidence="1" type="ORF">BI198_13495</name>
</gene>
<name>A0A1E7Q8K1_9GAMM</name>
<reference evidence="2" key="1">
    <citation type="submission" date="2016-09" db="EMBL/GenBank/DDBJ databases">
        <authorList>
            <person name="Wan X."/>
            <person name="Hou S."/>
        </authorList>
    </citation>
    <scope>NUCLEOTIDE SEQUENCE [LARGE SCALE GENOMIC DNA]</scope>
    <source>
        <strain evidence="2">KH87</strain>
    </source>
</reference>
<dbReference type="RefSeq" id="WP_070050021.1">
    <property type="nucleotide sequence ID" value="NZ_CBCSDO010000009.1"/>
</dbReference>
<keyword evidence="2" id="KW-1185">Reference proteome</keyword>
<comment type="caution">
    <text evidence="1">The sequence shown here is derived from an EMBL/GenBank/DDBJ whole genome shotgun (WGS) entry which is preliminary data.</text>
</comment>
<evidence type="ECO:0000313" key="2">
    <source>
        <dbReference type="Proteomes" id="UP000242258"/>
    </source>
</evidence>
<dbReference type="AlphaFoldDB" id="A0A1E7Q8K1"/>
<accession>A0A1E7Q8K1</accession>
<sequence length="114" mass="12929">MKVLKYSLMVAVISFMLGCGHGYEGEYVAIMGSSNEPVNAYIGNMGDHNIIIGADYMEDEGARSEYDKVFVRKSGKESYLVFKNEEFEEAWKIIDKNTLLQGNDLIHVRLVRVK</sequence>
<dbReference type="Proteomes" id="UP000242258">
    <property type="component" value="Unassembled WGS sequence"/>
</dbReference>
<protein>
    <submittedName>
        <fullName evidence="1">Uncharacterized protein</fullName>
    </submittedName>
</protein>
<proteinExistence type="predicted"/>
<evidence type="ECO:0000313" key="1">
    <source>
        <dbReference type="EMBL" id="OEY70467.1"/>
    </source>
</evidence>